<dbReference type="InterPro" id="IPR020084">
    <property type="entry name" value="NUDIX_hydrolase_CS"/>
</dbReference>
<keyword evidence="2" id="KW-0378">Hydrolase</keyword>
<evidence type="ECO:0000313" key="5">
    <source>
        <dbReference type="Proteomes" id="UP001500635"/>
    </source>
</evidence>
<evidence type="ECO:0000313" key="4">
    <source>
        <dbReference type="EMBL" id="GAA4386366.1"/>
    </source>
</evidence>
<dbReference type="Proteomes" id="UP001500635">
    <property type="component" value="Unassembled WGS sequence"/>
</dbReference>
<dbReference type="Gene3D" id="3.90.79.10">
    <property type="entry name" value="Nucleoside Triphosphate Pyrophosphohydrolase"/>
    <property type="match status" value="1"/>
</dbReference>
<evidence type="ECO:0000256" key="1">
    <source>
        <dbReference type="ARBA" id="ARBA00001946"/>
    </source>
</evidence>
<dbReference type="RefSeq" id="WP_344991626.1">
    <property type="nucleotide sequence ID" value="NZ_BAABFR010000009.1"/>
</dbReference>
<dbReference type="PANTHER" id="PTHR43046:SF2">
    <property type="entry name" value="8-OXO-DGTP DIPHOSPHATASE-RELATED"/>
    <property type="match status" value="1"/>
</dbReference>
<dbReference type="InterPro" id="IPR000086">
    <property type="entry name" value="NUDIX_hydrolase_dom"/>
</dbReference>
<dbReference type="EMBL" id="BAABFR010000009">
    <property type="protein sequence ID" value="GAA4386366.1"/>
    <property type="molecule type" value="Genomic_DNA"/>
</dbReference>
<proteinExistence type="predicted"/>
<evidence type="ECO:0000256" key="2">
    <source>
        <dbReference type="ARBA" id="ARBA00022801"/>
    </source>
</evidence>
<organism evidence="4 5">
    <name type="scientific">Tsukamurella soli</name>
    <dbReference type="NCBI Taxonomy" id="644556"/>
    <lineage>
        <taxon>Bacteria</taxon>
        <taxon>Bacillati</taxon>
        <taxon>Actinomycetota</taxon>
        <taxon>Actinomycetes</taxon>
        <taxon>Mycobacteriales</taxon>
        <taxon>Tsukamurellaceae</taxon>
        <taxon>Tsukamurella</taxon>
    </lineage>
</organism>
<gene>
    <name evidence="4" type="ORF">GCM10023147_09540</name>
</gene>
<dbReference type="SUPFAM" id="SSF55811">
    <property type="entry name" value="Nudix"/>
    <property type="match status" value="1"/>
</dbReference>
<protein>
    <submittedName>
        <fullName evidence="4">NUDIX domain-containing protein</fullName>
    </submittedName>
</protein>
<keyword evidence="5" id="KW-1185">Reference proteome</keyword>
<accession>A0ABP8J7E1</accession>
<reference evidence="5" key="1">
    <citation type="journal article" date="2019" name="Int. J. Syst. Evol. Microbiol.">
        <title>The Global Catalogue of Microorganisms (GCM) 10K type strain sequencing project: providing services to taxonomists for standard genome sequencing and annotation.</title>
        <authorList>
            <consortium name="The Broad Institute Genomics Platform"/>
            <consortium name="The Broad Institute Genome Sequencing Center for Infectious Disease"/>
            <person name="Wu L."/>
            <person name="Ma J."/>
        </authorList>
    </citation>
    <scope>NUCLEOTIDE SEQUENCE [LARGE SCALE GENOMIC DNA]</scope>
    <source>
        <strain evidence="5">JCM 17688</strain>
    </source>
</reference>
<dbReference type="PROSITE" id="PS51462">
    <property type="entry name" value="NUDIX"/>
    <property type="match status" value="1"/>
</dbReference>
<dbReference type="PROSITE" id="PS00893">
    <property type="entry name" value="NUDIX_BOX"/>
    <property type="match status" value="1"/>
</dbReference>
<name>A0ABP8J7E1_9ACTN</name>
<dbReference type="InterPro" id="IPR015797">
    <property type="entry name" value="NUDIX_hydrolase-like_dom_sf"/>
</dbReference>
<comment type="cofactor">
    <cofactor evidence="1">
        <name>Mg(2+)</name>
        <dbReference type="ChEBI" id="CHEBI:18420"/>
    </cofactor>
</comment>
<feature type="domain" description="Nudix hydrolase" evidence="3">
    <location>
        <begin position="1"/>
        <end position="128"/>
    </location>
</feature>
<dbReference type="CDD" id="cd04690">
    <property type="entry name" value="NUDIX_Hydrolase"/>
    <property type="match status" value="1"/>
</dbReference>
<dbReference type="Pfam" id="PF00293">
    <property type="entry name" value="NUDIX"/>
    <property type="match status" value="1"/>
</dbReference>
<dbReference type="PANTHER" id="PTHR43046">
    <property type="entry name" value="GDP-MANNOSE MANNOSYL HYDROLASE"/>
    <property type="match status" value="1"/>
</dbReference>
<evidence type="ECO:0000259" key="3">
    <source>
        <dbReference type="PROSITE" id="PS51462"/>
    </source>
</evidence>
<comment type="caution">
    <text evidence="4">The sequence shown here is derived from an EMBL/GenBank/DDBJ whole genome shotgun (WGS) entry which is preliminary data.</text>
</comment>
<sequence>MNVLTVSAVCFRDDAGRVLTVRKRGTQAFMLPGGKPEPGESALECAVREVGEELGVQLDGDELRLVVDWRGPAANEPDTDIDSTVFATDRRVEATANAEIVEVRWIDPADHDGEPIAPMLELYLFPELRRADALR</sequence>